<protein>
    <submittedName>
        <fullName evidence="2">Uncharacterized protein</fullName>
    </submittedName>
</protein>
<feature type="transmembrane region" description="Helical" evidence="1">
    <location>
        <begin position="12"/>
        <end position="40"/>
    </location>
</feature>
<feature type="transmembrane region" description="Helical" evidence="1">
    <location>
        <begin position="85"/>
        <end position="106"/>
    </location>
</feature>
<name>A0ABV5KIH8_9ACTN</name>
<keyword evidence="1" id="KW-0812">Transmembrane</keyword>
<sequence>MRPLQSIALGMAVILLLVVVGDGYDVLANPLGWVLVVVGLRRLPPTVELRTTLLWLGVLAGVVSVPLWVPAFVDALDDLDGADESIAWLVNLPQFGCYLLLAHALSRTAAAAGDRGAAAWWRSIALGLGAVVALPVLIFGGGLDGLDVLAGLLVGLVPTVMIVLLSVHSGRSWAGAPAD</sequence>
<feature type="transmembrane region" description="Helical" evidence="1">
    <location>
        <begin position="52"/>
        <end position="73"/>
    </location>
</feature>
<dbReference type="EMBL" id="JBHMDG010000034">
    <property type="protein sequence ID" value="MFB9315459.1"/>
    <property type="molecule type" value="Genomic_DNA"/>
</dbReference>
<reference evidence="2 3" key="1">
    <citation type="submission" date="2024-09" db="EMBL/GenBank/DDBJ databases">
        <authorList>
            <person name="Sun Q."/>
            <person name="Mori K."/>
        </authorList>
    </citation>
    <scope>NUCLEOTIDE SEQUENCE [LARGE SCALE GENOMIC DNA]</scope>
    <source>
        <strain evidence="2 3">JCM 9626</strain>
    </source>
</reference>
<proteinExistence type="predicted"/>
<accession>A0ABV5KIH8</accession>
<comment type="caution">
    <text evidence="2">The sequence shown here is derived from an EMBL/GenBank/DDBJ whole genome shotgun (WGS) entry which is preliminary data.</text>
</comment>
<dbReference type="RefSeq" id="WP_140009221.1">
    <property type="nucleotide sequence ID" value="NZ_JBHMDG010000034.1"/>
</dbReference>
<keyword evidence="3" id="KW-1185">Reference proteome</keyword>
<evidence type="ECO:0000256" key="1">
    <source>
        <dbReference type="SAM" id="Phobius"/>
    </source>
</evidence>
<keyword evidence="1" id="KW-1133">Transmembrane helix</keyword>
<keyword evidence="1" id="KW-0472">Membrane</keyword>
<dbReference type="Proteomes" id="UP001589750">
    <property type="component" value="Unassembled WGS sequence"/>
</dbReference>
<gene>
    <name evidence="2" type="ORF">ACFFRI_20610</name>
</gene>
<feature type="transmembrane region" description="Helical" evidence="1">
    <location>
        <begin position="148"/>
        <end position="167"/>
    </location>
</feature>
<evidence type="ECO:0000313" key="2">
    <source>
        <dbReference type="EMBL" id="MFB9315459.1"/>
    </source>
</evidence>
<feature type="transmembrane region" description="Helical" evidence="1">
    <location>
        <begin position="118"/>
        <end position="142"/>
    </location>
</feature>
<organism evidence="2 3">
    <name type="scientific">Nocardioides plantarum</name>
    <dbReference type="NCBI Taxonomy" id="29299"/>
    <lineage>
        <taxon>Bacteria</taxon>
        <taxon>Bacillati</taxon>
        <taxon>Actinomycetota</taxon>
        <taxon>Actinomycetes</taxon>
        <taxon>Propionibacteriales</taxon>
        <taxon>Nocardioidaceae</taxon>
        <taxon>Nocardioides</taxon>
    </lineage>
</organism>
<evidence type="ECO:0000313" key="3">
    <source>
        <dbReference type="Proteomes" id="UP001589750"/>
    </source>
</evidence>